<comment type="caution">
    <text evidence="12">The sequence shown here is derived from an EMBL/GenBank/DDBJ whole genome shotgun (WGS) entry which is preliminary data.</text>
</comment>
<evidence type="ECO:0000256" key="5">
    <source>
        <dbReference type="ARBA" id="ARBA00023015"/>
    </source>
</evidence>
<dbReference type="GO" id="GO:0003700">
    <property type="term" value="F:DNA-binding transcription factor activity"/>
    <property type="evidence" value="ECO:0007669"/>
    <property type="project" value="InterPro"/>
</dbReference>
<evidence type="ECO:0000256" key="10">
    <source>
        <dbReference type="SAM" id="MobiDB-lite"/>
    </source>
</evidence>
<dbReference type="Gene3D" id="3.30.50.10">
    <property type="entry name" value="Erythroid Transcription Factor GATA-1, subunit A"/>
    <property type="match status" value="1"/>
</dbReference>
<reference evidence="12" key="2">
    <citation type="submission" date="2023-03" db="EMBL/GenBank/DDBJ databases">
        <authorList>
            <person name="Inwood S.N."/>
            <person name="Skelly J.G."/>
            <person name="Guhlin J."/>
            <person name="Harrop T.W.R."/>
            <person name="Goldson S.G."/>
            <person name="Dearden P.K."/>
        </authorList>
    </citation>
    <scope>NUCLEOTIDE SEQUENCE</scope>
    <source>
        <strain evidence="12">Lincoln</strain>
        <tissue evidence="12">Whole body</tissue>
    </source>
</reference>
<keyword evidence="8" id="KW-0675">Receptor</keyword>
<feature type="compositionally biased region" description="Gly residues" evidence="10">
    <location>
        <begin position="19"/>
        <end position="36"/>
    </location>
</feature>
<protein>
    <recommendedName>
        <fullName evidence="11">Nuclear receptor domain-containing protein</fullName>
    </recommendedName>
</protein>
<keyword evidence="4" id="KW-0862">Zinc</keyword>
<evidence type="ECO:0000259" key="11">
    <source>
        <dbReference type="Pfam" id="PF00105"/>
    </source>
</evidence>
<dbReference type="Pfam" id="PF00105">
    <property type="entry name" value="zf-C4"/>
    <property type="match status" value="1"/>
</dbReference>
<evidence type="ECO:0000256" key="1">
    <source>
        <dbReference type="ARBA" id="ARBA00004123"/>
    </source>
</evidence>
<keyword evidence="9" id="KW-0539">Nucleus</keyword>
<evidence type="ECO:0000313" key="12">
    <source>
        <dbReference type="EMBL" id="KAK0181486.1"/>
    </source>
</evidence>
<evidence type="ECO:0000256" key="3">
    <source>
        <dbReference type="ARBA" id="ARBA00022771"/>
    </source>
</evidence>
<dbReference type="InterPro" id="IPR001628">
    <property type="entry name" value="Znf_hrmn_rcpt"/>
</dbReference>
<keyword evidence="3" id="KW-0863">Zinc-finger</keyword>
<keyword evidence="13" id="KW-1185">Reference proteome</keyword>
<reference evidence="12" key="1">
    <citation type="journal article" date="2023" name="bioRxiv">
        <title>Scaffold-level genome assemblies of two parasitoid biocontrol wasps reveal the parthenogenesis mechanism and an associated novel virus.</title>
        <authorList>
            <person name="Inwood S."/>
            <person name="Skelly J."/>
            <person name="Guhlin J."/>
            <person name="Harrop T."/>
            <person name="Goldson S."/>
            <person name="Dearden P."/>
        </authorList>
    </citation>
    <scope>NUCLEOTIDE SEQUENCE</scope>
    <source>
        <strain evidence="12">Lincoln</strain>
        <tissue evidence="12">Whole body</tissue>
    </source>
</reference>
<sequence length="133" mass="13367">MALVAPPPSWSTRDPGTTNLGGGGGNQVPGGGGNPGGPIQVCPPPMPPTHLTPSATPEDITCLVPVGGVLTPRDPLPPSTTPGSQGNSSQSGSSQTDKSPNIECVVCGDKSSGKHYGQFTCEGMSKIYKLICL</sequence>
<proteinExistence type="predicted"/>
<gene>
    <name evidence="12" type="ORF">PV327_003767</name>
</gene>
<evidence type="ECO:0000256" key="9">
    <source>
        <dbReference type="ARBA" id="ARBA00023242"/>
    </source>
</evidence>
<evidence type="ECO:0000313" key="13">
    <source>
        <dbReference type="Proteomes" id="UP001168972"/>
    </source>
</evidence>
<dbReference type="AlphaFoldDB" id="A0AA39G5M6"/>
<feature type="domain" description="Nuclear receptor" evidence="11">
    <location>
        <begin position="103"/>
        <end position="128"/>
    </location>
</feature>
<accession>A0AA39G5M6</accession>
<keyword evidence="5" id="KW-0805">Transcription regulation</keyword>
<evidence type="ECO:0000256" key="4">
    <source>
        <dbReference type="ARBA" id="ARBA00022833"/>
    </source>
</evidence>
<dbReference type="Proteomes" id="UP001168972">
    <property type="component" value="Unassembled WGS sequence"/>
</dbReference>
<dbReference type="GO" id="GO:0005634">
    <property type="term" value="C:nucleus"/>
    <property type="evidence" value="ECO:0007669"/>
    <property type="project" value="UniProtKB-SubCell"/>
</dbReference>
<organism evidence="12 13">
    <name type="scientific">Microctonus hyperodae</name>
    <name type="common">Parasitoid wasp</name>
    <dbReference type="NCBI Taxonomy" id="165561"/>
    <lineage>
        <taxon>Eukaryota</taxon>
        <taxon>Metazoa</taxon>
        <taxon>Ecdysozoa</taxon>
        <taxon>Arthropoda</taxon>
        <taxon>Hexapoda</taxon>
        <taxon>Insecta</taxon>
        <taxon>Pterygota</taxon>
        <taxon>Neoptera</taxon>
        <taxon>Endopterygota</taxon>
        <taxon>Hymenoptera</taxon>
        <taxon>Apocrita</taxon>
        <taxon>Ichneumonoidea</taxon>
        <taxon>Braconidae</taxon>
        <taxon>Euphorinae</taxon>
        <taxon>Microctonus</taxon>
    </lineage>
</organism>
<keyword evidence="7" id="KW-0804">Transcription</keyword>
<dbReference type="EMBL" id="JAQQBR010000002">
    <property type="protein sequence ID" value="KAK0181486.1"/>
    <property type="molecule type" value="Genomic_DNA"/>
</dbReference>
<keyword evidence="6" id="KW-0238">DNA-binding</keyword>
<dbReference type="InterPro" id="IPR013088">
    <property type="entry name" value="Znf_NHR/GATA"/>
</dbReference>
<evidence type="ECO:0000256" key="2">
    <source>
        <dbReference type="ARBA" id="ARBA00022723"/>
    </source>
</evidence>
<evidence type="ECO:0000256" key="8">
    <source>
        <dbReference type="ARBA" id="ARBA00023170"/>
    </source>
</evidence>
<comment type="subcellular location">
    <subcellularLocation>
        <location evidence="1">Nucleus</location>
    </subcellularLocation>
</comment>
<evidence type="ECO:0000256" key="7">
    <source>
        <dbReference type="ARBA" id="ARBA00023163"/>
    </source>
</evidence>
<dbReference type="SUPFAM" id="SSF57716">
    <property type="entry name" value="Glucocorticoid receptor-like (DNA-binding domain)"/>
    <property type="match status" value="1"/>
</dbReference>
<feature type="compositionally biased region" description="Low complexity" evidence="10">
    <location>
        <begin position="81"/>
        <end position="96"/>
    </location>
</feature>
<evidence type="ECO:0000256" key="6">
    <source>
        <dbReference type="ARBA" id="ARBA00023125"/>
    </source>
</evidence>
<feature type="region of interest" description="Disordered" evidence="10">
    <location>
        <begin position="1"/>
        <end position="102"/>
    </location>
</feature>
<feature type="compositionally biased region" description="Pro residues" evidence="10">
    <location>
        <begin position="41"/>
        <end position="50"/>
    </location>
</feature>
<keyword evidence="2" id="KW-0479">Metal-binding</keyword>
<name>A0AA39G5M6_MICHY</name>
<dbReference type="GO" id="GO:0043565">
    <property type="term" value="F:sequence-specific DNA binding"/>
    <property type="evidence" value="ECO:0007669"/>
    <property type="project" value="InterPro"/>
</dbReference>
<dbReference type="GO" id="GO:0008270">
    <property type="term" value="F:zinc ion binding"/>
    <property type="evidence" value="ECO:0007669"/>
    <property type="project" value="UniProtKB-KW"/>
</dbReference>